<keyword evidence="2 4" id="KW-0732">Signal</keyword>
<evidence type="ECO:0000313" key="6">
    <source>
        <dbReference type="EMBL" id="QIE58111.1"/>
    </source>
</evidence>
<feature type="signal peptide" evidence="4">
    <location>
        <begin position="1"/>
        <end position="18"/>
    </location>
</feature>
<evidence type="ECO:0000256" key="3">
    <source>
        <dbReference type="ARBA" id="ARBA00022737"/>
    </source>
</evidence>
<feature type="domain" description="Secretion system C-terminal sorting" evidence="5">
    <location>
        <begin position="368"/>
        <end position="431"/>
    </location>
</feature>
<dbReference type="Pfam" id="PF18962">
    <property type="entry name" value="Por_Secre_tail"/>
    <property type="match status" value="1"/>
</dbReference>
<keyword evidence="3" id="KW-0677">Repeat</keyword>
<dbReference type="EMBL" id="CP049057">
    <property type="protein sequence ID" value="QIE58111.1"/>
    <property type="molecule type" value="Genomic_DNA"/>
</dbReference>
<reference evidence="6 7" key="1">
    <citation type="submission" date="2020-02" db="EMBL/GenBank/DDBJ databases">
        <title>Complete genome sequence of Flavobacteriaceae bacterium.</title>
        <authorList>
            <person name="Kim S.-J."/>
            <person name="Kim Y.-S."/>
            <person name="Kim K.-H."/>
        </authorList>
    </citation>
    <scope>NUCLEOTIDE SEQUENCE [LARGE SCALE GENOMIC DNA]</scope>
    <source>
        <strain evidence="6 7">RR4-40</strain>
    </source>
</reference>
<evidence type="ECO:0000256" key="2">
    <source>
        <dbReference type="ARBA" id="ARBA00022729"/>
    </source>
</evidence>
<dbReference type="PANTHER" id="PTHR47566">
    <property type="match status" value="1"/>
</dbReference>
<dbReference type="SUPFAM" id="SSF52058">
    <property type="entry name" value="L domain-like"/>
    <property type="match status" value="1"/>
</dbReference>
<evidence type="ECO:0000256" key="4">
    <source>
        <dbReference type="SAM" id="SignalP"/>
    </source>
</evidence>
<dbReference type="InterPro" id="IPR052574">
    <property type="entry name" value="CDIRP"/>
</dbReference>
<keyword evidence="1" id="KW-0433">Leucine-rich repeat</keyword>
<dbReference type="KEGG" id="mgel:G5B37_00570"/>
<keyword evidence="7" id="KW-1185">Reference proteome</keyword>
<dbReference type="Proteomes" id="UP000505306">
    <property type="component" value="Chromosome"/>
</dbReference>
<accession>A0A6G6GK89</accession>
<dbReference type="Gene3D" id="3.80.10.10">
    <property type="entry name" value="Ribonuclease Inhibitor"/>
    <property type="match status" value="1"/>
</dbReference>
<dbReference type="InterPro" id="IPR026444">
    <property type="entry name" value="Secre_tail"/>
</dbReference>
<proteinExistence type="predicted"/>
<dbReference type="NCBIfam" id="TIGR04183">
    <property type="entry name" value="Por_Secre_tail"/>
    <property type="match status" value="1"/>
</dbReference>
<gene>
    <name evidence="6" type="ORF">G5B37_00570</name>
</gene>
<protein>
    <submittedName>
        <fullName evidence="6">T9SS type A sorting domain-containing protein</fullName>
    </submittedName>
</protein>
<dbReference type="InterPro" id="IPR032675">
    <property type="entry name" value="LRR_dom_sf"/>
</dbReference>
<dbReference type="RefSeq" id="WP_164678109.1">
    <property type="nucleotide sequence ID" value="NZ_CP049057.1"/>
</dbReference>
<evidence type="ECO:0000256" key="1">
    <source>
        <dbReference type="ARBA" id="ARBA00022614"/>
    </source>
</evidence>
<evidence type="ECO:0000313" key="7">
    <source>
        <dbReference type="Proteomes" id="UP000505306"/>
    </source>
</evidence>
<name>A0A6G6GK89_9FLAO</name>
<evidence type="ECO:0000259" key="5">
    <source>
        <dbReference type="Pfam" id="PF18962"/>
    </source>
</evidence>
<dbReference type="AlphaFoldDB" id="A0A6G6GK89"/>
<sequence length="433" mass="47777">MKIRMAPFFLLACFYTHAQSISIPDANFKSTLVNDTVADFDGDGNLDGDVDTNNDGEIQYSEALAVHTLRIDGRQISSLDGIEAFENLAIISASSNEISEIDVFNNQQLIQLNVHSNNLSSIDVSNNVLLEGLYLISNNISNINVSQNINLKELDVRLNYLTSINVSTLTALEKLYVSSNGISSLDLSNNSKLRVLDAHTNQISFIDITQCADLISVELSQNNLTEIDVSNNPNLLNILVPDNNLTSLDTSNNPVVSYIYCFNNSISSLDLSTNTVLRAVHAYNNSLVSVNFANGDNSNINYFYVQDNPELVCIQVDNESYSNNQTCYYPGGGWCKDETATYNDDCEFETETEIESEDVVVNETLLSPNPAGDSITVYAEYAIDRIRVYNLHGNLVEKFEISNTLNISGLTAGIYYVEVVSGGQRSMAKFVKN</sequence>
<dbReference type="GO" id="GO:0035591">
    <property type="term" value="F:signaling adaptor activity"/>
    <property type="evidence" value="ECO:0007669"/>
    <property type="project" value="TreeGrafter"/>
</dbReference>
<organism evidence="6 7">
    <name type="scientific">Rasiella rasia</name>
    <dbReference type="NCBI Taxonomy" id="2744027"/>
    <lineage>
        <taxon>Bacteria</taxon>
        <taxon>Pseudomonadati</taxon>
        <taxon>Bacteroidota</taxon>
        <taxon>Flavobacteriia</taxon>
        <taxon>Flavobacteriales</taxon>
        <taxon>Flavobacteriaceae</taxon>
        <taxon>Rasiella</taxon>
    </lineage>
</organism>
<feature type="chain" id="PRO_5026287887" evidence="4">
    <location>
        <begin position="19"/>
        <end position="433"/>
    </location>
</feature>
<dbReference type="PANTHER" id="PTHR47566:SF1">
    <property type="entry name" value="PROTEIN NUD1"/>
    <property type="match status" value="1"/>
</dbReference>